<comment type="subcellular location">
    <subcellularLocation>
        <location evidence="1">Cell membrane</location>
        <topology evidence="1">Multi-pass membrane protein</topology>
    </subcellularLocation>
</comment>
<comment type="similarity">
    <text evidence="2">Belongs to the resistance-nodulation-cell division (RND) (TC 2.A.6) family. MmpL subfamily.</text>
</comment>
<dbReference type="PANTHER" id="PTHR33406">
    <property type="entry name" value="MEMBRANE PROTEIN MJ1562-RELATED"/>
    <property type="match status" value="1"/>
</dbReference>
<organism evidence="9 10">
    <name type="scientific">Micromonospora costi</name>
    <dbReference type="NCBI Taxonomy" id="1530042"/>
    <lineage>
        <taxon>Bacteria</taxon>
        <taxon>Bacillati</taxon>
        <taxon>Actinomycetota</taxon>
        <taxon>Actinomycetes</taxon>
        <taxon>Micromonosporales</taxon>
        <taxon>Micromonosporaceae</taxon>
        <taxon>Micromonospora</taxon>
    </lineage>
</organism>
<gene>
    <name evidence="9" type="ORF">D7193_26150</name>
</gene>
<dbReference type="InterPro" id="IPR050545">
    <property type="entry name" value="Mycobact_MmpL"/>
</dbReference>
<feature type="transmembrane region" description="Helical" evidence="7">
    <location>
        <begin position="574"/>
        <end position="597"/>
    </location>
</feature>
<feature type="transmembrane region" description="Helical" evidence="7">
    <location>
        <begin position="283"/>
        <end position="302"/>
    </location>
</feature>
<proteinExistence type="inferred from homology"/>
<name>A0A3A9ZUR5_9ACTN</name>
<feature type="transmembrane region" description="Helical" evidence="7">
    <location>
        <begin position="544"/>
        <end position="562"/>
    </location>
</feature>
<evidence type="ECO:0000256" key="1">
    <source>
        <dbReference type="ARBA" id="ARBA00004651"/>
    </source>
</evidence>
<dbReference type="InterPro" id="IPR004869">
    <property type="entry name" value="MMPL_dom"/>
</dbReference>
<feature type="transmembrane region" description="Helical" evidence="7">
    <location>
        <begin position="234"/>
        <end position="255"/>
    </location>
</feature>
<feature type="transmembrane region" description="Helical" evidence="7">
    <location>
        <begin position="184"/>
        <end position="203"/>
    </location>
</feature>
<dbReference type="Gene3D" id="1.20.1640.10">
    <property type="entry name" value="Multidrug efflux transporter AcrB transmembrane domain"/>
    <property type="match status" value="2"/>
</dbReference>
<dbReference type="RefSeq" id="WP_120782290.1">
    <property type="nucleotide sequence ID" value="NZ_JBHLUP010000005.1"/>
</dbReference>
<evidence type="ECO:0000256" key="3">
    <source>
        <dbReference type="ARBA" id="ARBA00022475"/>
    </source>
</evidence>
<feature type="transmembrane region" description="Helical" evidence="7">
    <location>
        <begin position="367"/>
        <end position="387"/>
    </location>
</feature>
<dbReference type="Pfam" id="PF03176">
    <property type="entry name" value="MMPL"/>
    <property type="match status" value="2"/>
</dbReference>
<protein>
    <submittedName>
        <fullName evidence="9">MMPL family transporter</fullName>
    </submittedName>
</protein>
<keyword evidence="4 7" id="KW-0812">Transmembrane</keyword>
<comment type="caution">
    <text evidence="9">The sequence shown here is derived from an EMBL/GenBank/DDBJ whole genome shotgun (WGS) entry which is preliminary data.</text>
</comment>
<reference evidence="9 10" key="1">
    <citation type="journal article" date="2015" name="Int. J. Syst. Evol. Microbiol.">
        <title>Micromonospora costi sp. nov., isolated from a leaf of Costus speciosus.</title>
        <authorList>
            <person name="Thawai C."/>
        </authorList>
    </citation>
    <scope>NUCLEOTIDE SEQUENCE [LARGE SCALE GENOMIC DNA]</scope>
    <source>
        <strain evidence="9 10">CS1-12</strain>
    </source>
</reference>
<evidence type="ECO:0000256" key="7">
    <source>
        <dbReference type="SAM" id="Phobius"/>
    </source>
</evidence>
<sequence>MNGSGTRRSVFERLAGWSYRRRWWALLTWVVVLVAVTAVAQGVGARYHNDFSLPGTESQRALDELRRQAPVQAGATVQVVMRDRAGLVAPGTRARVEPMLARLGALPHVVDVRSPYTSPDAVSPDGTIGYATVTLDAQSTEVPVADVRRIIDTAREAAGGGLQVELGGDPVRGAQEAGGGASEGVGLLAALVILVFLFGSLLAAALPIIIAIFAVGAAIGLVALASRIATVADFTVPLMILVGLGVGIDYALLVFSRYRSELIAGTARDEAVRRALDTAGRTVFFAGCTVIVALLGLVVLGLGSLQGVAVAVALTVLVTLLAALTLLPALLAVFGRRIERSVLRRRGRGRTEGARWRRWSAAVQRRPVLAAVLPTVALLALSAPLLGMRLGFADAGNDPAGSTSRKAYDLLSEGFGPGFNGPLVVVVDGGPQAVDVARQTLAGTPGVAAAVAADRTVVVFPTSSPQDERTTALVHRLRDTVLPPVAQRTGAAFLVGGGTAAVVDFADAVGARLPAFVAVVVGVSALLLLLVFRSLLIPLKAAVLNLLSVGAALGVVTLVFQHGLLGAQPGPIEAYVPVMIFAIVFGLSMDYEVFLLARMHEAWRRNPDPGEAITEGLATTGRVVTAAAAIMVVVFGAFLLAPDRMLRQFGLGLAVAVLLDAVVIRCLIVPAVMRLLGRHAWWLPAPLSRRLPSLALEHR</sequence>
<accession>A0A3A9ZUR5</accession>
<feature type="domain" description="SSD" evidence="8">
    <location>
        <begin position="202"/>
        <end position="333"/>
    </location>
</feature>
<dbReference type="Proteomes" id="UP000279968">
    <property type="component" value="Unassembled WGS sequence"/>
</dbReference>
<dbReference type="AlphaFoldDB" id="A0A3A9ZUR5"/>
<dbReference type="OrthoDB" id="7051771at2"/>
<keyword evidence="5 7" id="KW-1133">Transmembrane helix</keyword>
<evidence type="ECO:0000313" key="10">
    <source>
        <dbReference type="Proteomes" id="UP000279968"/>
    </source>
</evidence>
<evidence type="ECO:0000313" key="9">
    <source>
        <dbReference type="EMBL" id="RKN52058.1"/>
    </source>
</evidence>
<feature type="transmembrane region" description="Helical" evidence="7">
    <location>
        <begin position="308"/>
        <end position="335"/>
    </location>
</feature>
<evidence type="ECO:0000256" key="5">
    <source>
        <dbReference type="ARBA" id="ARBA00022989"/>
    </source>
</evidence>
<dbReference type="SUPFAM" id="SSF82866">
    <property type="entry name" value="Multidrug efflux transporter AcrB transmembrane domain"/>
    <property type="match status" value="2"/>
</dbReference>
<dbReference type="PANTHER" id="PTHR33406:SF11">
    <property type="entry name" value="MEMBRANE PROTEIN SCO6666-RELATED"/>
    <property type="match status" value="1"/>
</dbReference>
<dbReference type="InterPro" id="IPR000731">
    <property type="entry name" value="SSD"/>
</dbReference>
<feature type="transmembrane region" description="Helical" evidence="7">
    <location>
        <begin position="648"/>
        <end position="668"/>
    </location>
</feature>
<keyword evidence="3" id="KW-1003">Cell membrane</keyword>
<feature type="transmembrane region" description="Helical" evidence="7">
    <location>
        <begin position="208"/>
        <end position="228"/>
    </location>
</feature>
<feature type="transmembrane region" description="Helical" evidence="7">
    <location>
        <begin position="623"/>
        <end position="642"/>
    </location>
</feature>
<feature type="transmembrane region" description="Helical" evidence="7">
    <location>
        <begin position="513"/>
        <end position="532"/>
    </location>
</feature>
<evidence type="ECO:0000256" key="6">
    <source>
        <dbReference type="ARBA" id="ARBA00023136"/>
    </source>
</evidence>
<dbReference type="PROSITE" id="PS50156">
    <property type="entry name" value="SSD"/>
    <property type="match status" value="1"/>
</dbReference>
<dbReference type="EMBL" id="RBAN01000005">
    <property type="protein sequence ID" value="RKN52058.1"/>
    <property type="molecule type" value="Genomic_DNA"/>
</dbReference>
<dbReference type="GO" id="GO:0005886">
    <property type="term" value="C:plasma membrane"/>
    <property type="evidence" value="ECO:0007669"/>
    <property type="project" value="UniProtKB-SubCell"/>
</dbReference>
<evidence type="ECO:0000256" key="2">
    <source>
        <dbReference type="ARBA" id="ARBA00010157"/>
    </source>
</evidence>
<evidence type="ECO:0000259" key="8">
    <source>
        <dbReference type="PROSITE" id="PS50156"/>
    </source>
</evidence>
<keyword evidence="10" id="KW-1185">Reference proteome</keyword>
<evidence type="ECO:0000256" key="4">
    <source>
        <dbReference type="ARBA" id="ARBA00022692"/>
    </source>
</evidence>
<keyword evidence="6 7" id="KW-0472">Membrane</keyword>